<dbReference type="InterPro" id="IPR011250">
    <property type="entry name" value="OMP/PagP_B-barrel"/>
</dbReference>
<evidence type="ECO:0000313" key="5">
    <source>
        <dbReference type="Proteomes" id="UP000321436"/>
    </source>
</evidence>
<dbReference type="InterPro" id="IPR027385">
    <property type="entry name" value="Beta-barrel_OMP"/>
</dbReference>
<keyword evidence="5" id="KW-1185">Reference proteome</keyword>
<feature type="chain" id="PRO_5022065860" description="Outer membrane protein beta-barrel domain-containing protein" evidence="2">
    <location>
        <begin position="21"/>
        <end position="204"/>
    </location>
</feature>
<dbReference type="EMBL" id="BKAU01000001">
    <property type="protein sequence ID" value="GEP94869.1"/>
    <property type="molecule type" value="Genomic_DNA"/>
</dbReference>
<sequence length="204" mass="21933">MKKMIVLAVMGLFGTQFAKAQVAKGDFLVGGNVGVYNRTDKPDGSDDKETTTAFGISPKVGYAISDKWMVGVFATTSFGTHKEEVAGVETKDQTTSIAPGIFVRNYHNLGSSKFAFFGEANVSYEFGQQKTDGTKTSSFNTINANVLPGIAYFVTKSFVLEGTFGGIMYANTVNKAEPSGAKFKTSEFGLSFTDQFTLGVSFLF</sequence>
<dbReference type="OrthoDB" id="945117at2"/>
<name>A0A512RGP4_9BACT</name>
<protein>
    <recommendedName>
        <fullName evidence="3">Outer membrane protein beta-barrel domain-containing protein</fullName>
    </recommendedName>
</protein>
<organism evidence="4 5">
    <name type="scientific">Chitinophaga cymbidii</name>
    <dbReference type="NCBI Taxonomy" id="1096750"/>
    <lineage>
        <taxon>Bacteria</taxon>
        <taxon>Pseudomonadati</taxon>
        <taxon>Bacteroidota</taxon>
        <taxon>Chitinophagia</taxon>
        <taxon>Chitinophagales</taxon>
        <taxon>Chitinophagaceae</taxon>
        <taxon>Chitinophaga</taxon>
    </lineage>
</organism>
<dbReference type="SUPFAM" id="SSF56925">
    <property type="entry name" value="OMPA-like"/>
    <property type="match status" value="1"/>
</dbReference>
<gene>
    <name evidence="4" type="ORF">CCY01nite_11290</name>
</gene>
<feature type="signal peptide" evidence="2">
    <location>
        <begin position="1"/>
        <end position="20"/>
    </location>
</feature>
<feature type="domain" description="Outer membrane protein beta-barrel" evidence="3">
    <location>
        <begin position="6"/>
        <end position="193"/>
    </location>
</feature>
<evidence type="ECO:0000313" key="4">
    <source>
        <dbReference type="EMBL" id="GEP94869.1"/>
    </source>
</evidence>
<keyword evidence="1 2" id="KW-0732">Signal</keyword>
<evidence type="ECO:0000259" key="3">
    <source>
        <dbReference type="Pfam" id="PF13505"/>
    </source>
</evidence>
<proteinExistence type="predicted"/>
<dbReference type="Gene3D" id="2.40.160.20">
    <property type="match status" value="1"/>
</dbReference>
<evidence type="ECO:0000256" key="1">
    <source>
        <dbReference type="ARBA" id="ARBA00022729"/>
    </source>
</evidence>
<accession>A0A512RGP4</accession>
<dbReference type="RefSeq" id="WP_146858643.1">
    <property type="nucleotide sequence ID" value="NZ_BKAU01000001.1"/>
</dbReference>
<reference evidence="4 5" key="1">
    <citation type="submission" date="2019-07" db="EMBL/GenBank/DDBJ databases">
        <title>Whole genome shotgun sequence of Chitinophaga cymbidii NBRC 109752.</title>
        <authorList>
            <person name="Hosoyama A."/>
            <person name="Uohara A."/>
            <person name="Ohji S."/>
            <person name="Ichikawa N."/>
        </authorList>
    </citation>
    <scope>NUCLEOTIDE SEQUENCE [LARGE SCALE GENOMIC DNA]</scope>
    <source>
        <strain evidence="4 5">NBRC 109752</strain>
    </source>
</reference>
<comment type="caution">
    <text evidence="4">The sequence shown here is derived from an EMBL/GenBank/DDBJ whole genome shotgun (WGS) entry which is preliminary data.</text>
</comment>
<dbReference type="AlphaFoldDB" id="A0A512RGP4"/>
<evidence type="ECO:0000256" key="2">
    <source>
        <dbReference type="SAM" id="SignalP"/>
    </source>
</evidence>
<dbReference type="Pfam" id="PF13505">
    <property type="entry name" value="OMP_b-brl"/>
    <property type="match status" value="1"/>
</dbReference>
<dbReference type="Proteomes" id="UP000321436">
    <property type="component" value="Unassembled WGS sequence"/>
</dbReference>